<protein>
    <submittedName>
        <fullName evidence="1">Uncharacterized protein</fullName>
    </submittedName>
</protein>
<evidence type="ECO:0000313" key="1">
    <source>
        <dbReference type="EMBL" id="UPV77212.1"/>
    </source>
</evidence>
<evidence type="ECO:0000313" key="2">
    <source>
        <dbReference type="Proteomes" id="UP000830729"/>
    </source>
</evidence>
<keyword evidence="2" id="KW-1185">Reference proteome</keyword>
<name>A0A8U0I194_9EURY</name>
<dbReference type="GeneID" id="72188102"/>
<accession>A0A8U0I194</accession>
<dbReference type="EMBL" id="CP096663">
    <property type="protein sequence ID" value="UPV77212.1"/>
    <property type="molecule type" value="Genomic_DNA"/>
</dbReference>
<reference evidence="1 2" key="1">
    <citation type="submission" date="2022-04" db="EMBL/GenBank/DDBJ databases">
        <title>Diverse halophilic archaea isolated from saline environments.</title>
        <authorList>
            <person name="Cui H.-L."/>
        </authorList>
    </citation>
    <scope>NUCLEOTIDE SEQUENCE [LARGE SCALE GENOMIC DNA]</scope>
    <source>
        <strain evidence="1 2">XZYJT49</strain>
        <plasmid evidence="1 2">unnamed4</plasmid>
    </source>
</reference>
<dbReference type="Proteomes" id="UP000830729">
    <property type="component" value="Plasmid unnamed4"/>
</dbReference>
<dbReference type="KEGG" id="halx:M0R89_22845"/>
<organism evidence="1 2">
    <name type="scientific">Halorussus limi</name>
    <dbReference type="NCBI Taxonomy" id="2938695"/>
    <lineage>
        <taxon>Archaea</taxon>
        <taxon>Methanobacteriati</taxon>
        <taxon>Methanobacteriota</taxon>
        <taxon>Stenosarchaea group</taxon>
        <taxon>Halobacteria</taxon>
        <taxon>Halobacteriales</taxon>
        <taxon>Haladaptataceae</taxon>
        <taxon>Halorussus</taxon>
    </lineage>
</organism>
<gene>
    <name evidence="1" type="ORF">M0R89_22845</name>
</gene>
<dbReference type="AlphaFoldDB" id="A0A8U0I194"/>
<proteinExistence type="predicted"/>
<sequence length="64" mass="7062">MDEDDFPAAAESQVQSWVRTATTIRLDKYRNHGLVDIIRGRVEAGLLHGAAAATRPMNGRPEDN</sequence>
<geneLocation type="plasmid" evidence="1 2">
    <name>unnamed4</name>
</geneLocation>
<dbReference type="RefSeq" id="WP_248653236.1">
    <property type="nucleotide sequence ID" value="NZ_CP096663.1"/>
</dbReference>
<keyword evidence="1" id="KW-0614">Plasmid</keyword>